<dbReference type="RefSeq" id="XP_028042685.1">
    <property type="nucleotide sequence ID" value="XM_028186884.1"/>
</dbReference>
<dbReference type="Pfam" id="PF03564">
    <property type="entry name" value="DUF1759"/>
    <property type="match status" value="1"/>
</dbReference>
<dbReference type="Proteomes" id="UP000504629">
    <property type="component" value="Unplaced"/>
</dbReference>
<feature type="non-terminal residue" evidence="2">
    <location>
        <position position="330"/>
    </location>
</feature>
<dbReference type="InterPro" id="IPR005312">
    <property type="entry name" value="DUF1759"/>
</dbReference>
<accession>A0A6J2KKP9</accession>
<dbReference type="OrthoDB" id="5989194at2759"/>
<dbReference type="PANTHER" id="PTHR22954:SF3">
    <property type="entry name" value="PROTEIN CBG08539"/>
    <property type="match status" value="1"/>
</dbReference>
<protein>
    <submittedName>
        <fullName evidence="2">Uncharacterized protein LOC114252404</fullName>
    </submittedName>
</protein>
<dbReference type="KEGG" id="bman:114252404"/>
<evidence type="ECO:0000313" key="2">
    <source>
        <dbReference type="RefSeq" id="XP_028042685.1"/>
    </source>
</evidence>
<dbReference type="PANTHER" id="PTHR22954">
    <property type="entry name" value="RETROVIRAL PROTEASE-RELATED"/>
    <property type="match status" value="1"/>
</dbReference>
<reference evidence="2" key="1">
    <citation type="submission" date="2025-08" db="UniProtKB">
        <authorList>
            <consortium name="RefSeq"/>
        </authorList>
    </citation>
    <scope>IDENTIFICATION</scope>
    <source>
        <tissue evidence="2">Silk gland</tissue>
    </source>
</reference>
<keyword evidence="1" id="KW-1185">Reference proteome</keyword>
<gene>
    <name evidence="2" type="primary">LOC114252404</name>
</gene>
<dbReference type="GeneID" id="114252404"/>
<sequence>MATGSDKSMSKYKELILRRSSIKGQITKFKNYLALFESSPLSSIEVAELSVRLNRFENLSTKFDSLQSDIEVLNHDSLEREIDERDGIERDIISCIATANSLISETNIQLEARRKSVAPPEPQCHHHHDDPGVKLPQIQISRFDGAYFRWLEFRDTFETLVHNNSRISDIHKFHYLISYLEGDAARIISKLEVSSSNYRDAWSLLCERYNNKRLLINYHLSALINVQPIARESERSLRFLVDHVTKNLRALSSLELPTDKWDILLIFLLSSKLDNVTLIKWEELRNTFDSVPELNQFHKFSTTVMGLNAPSLISSKLGWLVAGPIHVISS</sequence>
<organism evidence="1 2">
    <name type="scientific">Bombyx mandarina</name>
    <name type="common">Wild silk moth</name>
    <name type="synonym">Wild silkworm</name>
    <dbReference type="NCBI Taxonomy" id="7092"/>
    <lineage>
        <taxon>Eukaryota</taxon>
        <taxon>Metazoa</taxon>
        <taxon>Ecdysozoa</taxon>
        <taxon>Arthropoda</taxon>
        <taxon>Hexapoda</taxon>
        <taxon>Insecta</taxon>
        <taxon>Pterygota</taxon>
        <taxon>Neoptera</taxon>
        <taxon>Endopterygota</taxon>
        <taxon>Lepidoptera</taxon>
        <taxon>Glossata</taxon>
        <taxon>Ditrysia</taxon>
        <taxon>Bombycoidea</taxon>
        <taxon>Bombycidae</taxon>
        <taxon>Bombycinae</taxon>
        <taxon>Bombyx</taxon>
    </lineage>
</organism>
<name>A0A6J2KKP9_BOMMA</name>
<evidence type="ECO:0000313" key="1">
    <source>
        <dbReference type="Proteomes" id="UP000504629"/>
    </source>
</evidence>
<dbReference type="AlphaFoldDB" id="A0A6J2KKP9"/>
<proteinExistence type="predicted"/>